<dbReference type="AlphaFoldDB" id="A0A2A4K6A2"/>
<dbReference type="PANTHER" id="PTHR24406">
    <property type="entry name" value="TRANSCRIPTIONAL REPRESSOR CTCFL-RELATED"/>
    <property type="match status" value="1"/>
</dbReference>
<evidence type="ECO:0000313" key="9">
    <source>
        <dbReference type="EMBL" id="PCG79546.1"/>
    </source>
</evidence>
<feature type="domain" description="C2H2-type" evidence="8">
    <location>
        <begin position="137"/>
        <end position="165"/>
    </location>
</feature>
<dbReference type="FunFam" id="3.30.160.60:FF:000624">
    <property type="entry name" value="zinc finger protein 697"/>
    <property type="match status" value="1"/>
</dbReference>
<evidence type="ECO:0000256" key="6">
    <source>
        <dbReference type="ARBA" id="ARBA00023242"/>
    </source>
</evidence>
<keyword evidence="4 7" id="KW-0863">Zinc-finger</keyword>
<dbReference type="STRING" id="7102.A0A2A4K6A2"/>
<feature type="domain" description="C2H2-type" evidence="8">
    <location>
        <begin position="197"/>
        <end position="225"/>
    </location>
</feature>
<dbReference type="InterPro" id="IPR013087">
    <property type="entry name" value="Znf_C2H2_type"/>
</dbReference>
<evidence type="ECO:0000256" key="3">
    <source>
        <dbReference type="ARBA" id="ARBA00022737"/>
    </source>
</evidence>
<dbReference type="SUPFAM" id="SSF57667">
    <property type="entry name" value="beta-beta-alpha zinc fingers"/>
    <property type="match status" value="4"/>
</dbReference>
<feature type="domain" description="C2H2-type" evidence="8">
    <location>
        <begin position="226"/>
        <end position="253"/>
    </location>
</feature>
<evidence type="ECO:0000256" key="7">
    <source>
        <dbReference type="PROSITE-ProRule" id="PRU00042"/>
    </source>
</evidence>
<dbReference type="FunFam" id="3.30.160.60:FF:000065">
    <property type="entry name" value="B-cell CLL/lymphoma 6, member B"/>
    <property type="match status" value="1"/>
</dbReference>
<organism evidence="9">
    <name type="scientific">Heliothis virescens</name>
    <name type="common">Tobacco budworm moth</name>
    <dbReference type="NCBI Taxonomy" id="7102"/>
    <lineage>
        <taxon>Eukaryota</taxon>
        <taxon>Metazoa</taxon>
        <taxon>Ecdysozoa</taxon>
        <taxon>Arthropoda</taxon>
        <taxon>Hexapoda</taxon>
        <taxon>Insecta</taxon>
        <taxon>Pterygota</taxon>
        <taxon>Neoptera</taxon>
        <taxon>Endopterygota</taxon>
        <taxon>Lepidoptera</taxon>
        <taxon>Glossata</taxon>
        <taxon>Ditrysia</taxon>
        <taxon>Noctuoidea</taxon>
        <taxon>Noctuidae</taxon>
        <taxon>Heliothinae</taxon>
        <taxon>Heliothis</taxon>
    </lineage>
</organism>
<dbReference type="Gene3D" id="3.30.160.60">
    <property type="entry name" value="Classic Zinc Finger"/>
    <property type="match status" value="6"/>
</dbReference>
<proteinExistence type="predicted"/>
<reference evidence="9" key="1">
    <citation type="submission" date="2017-09" db="EMBL/GenBank/DDBJ databases">
        <title>Contemporary evolution of a Lepidopteran species, Heliothis virescens, in response to modern agricultural practices.</title>
        <authorList>
            <person name="Fritz M.L."/>
            <person name="Deyonke A.M."/>
            <person name="Papanicolaou A."/>
            <person name="Micinski S."/>
            <person name="Westbrook J."/>
            <person name="Gould F."/>
        </authorList>
    </citation>
    <scope>NUCLEOTIDE SEQUENCE [LARGE SCALE GENOMIC DNA]</scope>
    <source>
        <strain evidence="9">HvINT-</strain>
        <tissue evidence="9">Whole body</tissue>
    </source>
</reference>
<evidence type="ECO:0000256" key="4">
    <source>
        <dbReference type="ARBA" id="ARBA00022771"/>
    </source>
</evidence>
<accession>A0A2A4K6A2</accession>
<dbReference type="GO" id="GO:0008270">
    <property type="term" value="F:zinc ion binding"/>
    <property type="evidence" value="ECO:0007669"/>
    <property type="project" value="UniProtKB-KW"/>
</dbReference>
<keyword evidence="3" id="KW-0677">Repeat</keyword>
<keyword evidence="2" id="KW-0479">Metal-binding</keyword>
<sequence length="309" mass="36205">MPGDLKTHTLLLHDDKAKKGFMKGYPLTNYVVKLDVTGLKCELCGMDIDGLESIMDHLENEHKKVIHRDIKNHILPFKFDGDSLNCALCPKSYARFKLLQEHMNVHYRNFVCDICHAPFVNRRTLHSHLGRHKQGDFSCDFCPKIFDTQGKKLCHEKFVHIGDHRRNKCAHCGERFTNYAKKNEHMVEVHGAEPLVLKCLACDKTFSRRDRLSRHIKRDHLLERKNECPHCDMKFYGKKELDMHMAKHTGAKPYKCDVCLKAYGRKNTLREHLRIHADDRRFKCDKCGQAFVQKCSWKNHMRSKHDEAV</sequence>
<dbReference type="SMART" id="SM00355">
    <property type="entry name" value="ZnF_C2H2"/>
    <property type="match status" value="9"/>
</dbReference>
<comment type="subcellular location">
    <subcellularLocation>
        <location evidence="1">Nucleus</location>
    </subcellularLocation>
</comment>
<dbReference type="EMBL" id="NWSH01000101">
    <property type="protein sequence ID" value="PCG79546.1"/>
    <property type="molecule type" value="Genomic_DNA"/>
</dbReference>
<keyword evidence="5" id="KW-0862">Zinc</keyword>
<evidence type="ECO:0000256" key="2">
    <source>
        <dbReference type="ARBA" id="ARBA00022723"/>
    </source>
</evidence>
<feature type="domain" description="C2H2-type" evidence="8">
    <location>
        <begin position="167"/>
        <end position="195"/>
    </location>
</feature>
<gene>
    <name evidence="9" type="ORF">B5V51_86</name>
</gene>
<keyword evidence="6" id="KW-0539">Nucleus</keyword>
<comment type="caution">
    <text evidence="9">The sequence shown here is derived from an EMBL/GenBank/DDBJ whole genome shotgun (WGS) entry which is preliminary data.</text>
</comment>
<dbReference type="Pfam" id="PF00096">
    <property type="entry name" value="zf-C2H2"/>
    <property type="match status" value="4"/>
</dbReference>
<feature type="domain" description="C2H2-type" evidence="8">
    <location>
        <begin position="254"/>
        <end position="281"/>
    </location>
</feature>
<dbReference type="InterPro" id="IPR050888">
    <property type="entry name" value="ZnF_C2H2-type_TF"/>
</dbReference>
<dbReference type="PROSITE" id="PS50157">
    <property type="entry name" value="ZINC_FINGER_C2H2_2"/>
    <property type="match status" value="7"/>
</dbReference>
<dbReference type="PROSITE" id="PS00028">
    <property type="entry name" value="ZINC_FINGER_C2H2_1"/>
    <property type="match status" value="8"/>
</dbReference>
<name>A0A2A4K6A2_HELVI</name>
<evidence type="ECO:0000256" key="5">
    <source>
        <dbReference type="ARBA" id="ARBA00022833"/>
    </source>
</evidence>
<dbReference type="InterPro" id="IPR036236">
    <property type="entry name" value="Znf_C2H2_sf"/>
</dbReference>
<dbReference type="GO" id="GO:0005634">
    <property type="term" value="C:nucleus"/>
    <property type="evidence" value="ECO:0007669"/>
    <property type="project" value="UniProtKB-SubCell"/>
</dbReference>
<protein>
    <recommendedName>
        <fullName evidence="8">C2H2-type domain-containing protein</fullName>
    </recommendedName>
</protein>
<feature type="domain" description="C2H2-type" evidence="8">
    <location>
        <begin position="84"/>
        <end position="106"/>
    </location>
</feature>
<feature type="domain" description="C2H2-type" evidence="8">
    <location>
        <begin position="282"/>
        <end position="309"/>
    </location>
</feature>
<evidence type="ECO:0000256" key="1">
    <source>
        <dbReference type="ARBA" id="ARBA00004123"/>
    </source>
</evidence>
<evidence type="ECO:0000259" key="8">
    <source>
        <dbReference type="PROSITE" id="PS50157"/>
    </source>
</evidence>